<gene>
    <name evidence="2" type="ORF">SAMN05216559_0170</name>
</gene>
<dbReference type="AlphaFoldDB" id="A0A1I6K4E5"/>
<keyword evidence="1" id="KW-0472">Membrane</keyword>
<name>A0A1I6K4E5_9EURY</name>
<dbReference type="RefSeq" id="WP_089812972.1">
    <property type="nucleotide sequence ID" value="NZ_FOZK01000001.1"/>
</dbReference>
<evidence type="ECO:0000256" key="1">
    <source>
        <dbReference type="SAM" id="Phobius"/>
    </source>
</evidence>
<keyword evidence="1" id="KW-0812">Transmembrane</keyword>
<feature type="transmembrane region" description="Helical" evidence="1">
    <location>
        <begin position="112"/>
        <end position="134"/>
    </location>
</feature>
<feature type="transmembrane region" description="Helical" evidence="1">
    <location>
        <begin position="85"/>
        <end position="106"/>
    </location>
</feature>
<protein>
    <submittedName>
        <fullName evidence="2">Uncharacterized protein</fullName>
    </submittedName>
</protein>
<dbReference type="Proteomes" id="UP000199062">
    <property type="component" value="Unassembled WGS sequence"/>
</dbReference>
<proteinExistence type="predicted"/>
<keyword evidence="3" id="KW-1185">Reference proteome</keyword>
<dbReference type="EMBL" id="FOZK01000001">
    <property type="protein sequence ID" value="SFR86056.1"/>
    <property type="molecule type" value="Genomic_DNA"/>
</dbReference>
<organism evidence="2 3">
    <name type="scientific">Halomicrobium zhouii</name>
    <dbReference type="NCBI Taxonomy" id="767519"/>
    <lineage>
        <taxon>Archaea</taxon>
        <taxon>Methanobacteriati</taxon>
        <taxon>Methanobacteriota</taxon>
        <taxon>Stenosarchaea group</taxon>
        <taxon>Halobacteria</taxon>
        <taxon>Halobacteriales</taxon>
        <taxon>Haloarculaceae</taxon>
        <taxon>Halomicrobium</taxon>
    </lineage>
</organism>
<evidence type="ECO:0000313" key="3">
    <source>
        <dbReference type="Proteomes" id="UP000199062"/>
    </source>
</evidence>
<keyword evidence="1" id="KW-1133">Transmembrane helix</keyword>
<sequence length="150" mass="15305">MGTREASSGTQLTVAGFGAVALGVAALLFWLVGTDSGPESHTAGFAVTLAALVGWLGLLVTGIGLRIPAGERWGIAFSRGQRYCFLTSTIGTLGIVVVPVASLVMGAGSSRIPYFGTMGSLVLGVGALAVGVLWRTGEEISRRYDVGSSE</sequence>
<evidence type="ECO:0000313" key="2">
    <source>
        <dbReference type="EMBL" id="SFR86056.1"/>
    </source>
</evidence>
<accession>A0A1I6K4E5</accession>
<reference evidence="2 3" key="1">
    <citation type="submission" date="2016-10" db="EMBL/GenBank/DDBJ databases">
        <authorList>
            <person name="de Groot N.N."/>
        </authorList>
    </citation>
    <scope>NUCLEOTIDE SEQUENCE [LARGE SCALE GENOMIC DNA]</scope>
    <source>
        <strain evidence="2 3">CGMCC 1.10457</strain>
    </source>
</reference>
<feature type="transmembrane region" description="Helical" evidence="1">
    <location>
        <begin position="12"/>
        <end position="32"/>
    </location>
</feature>
<feature type="transmembrane region" description="Helical" evidence="1">
    <location>
        <begin position="44"/>
        <end position="65"/>
    </location>
</feature>